<dbReference type="RefSeq" id="WP_165328550.1">
    <property type="nucleotide sequence ID" value="NZ_CP049109.1"/>
</dbReference>
<reference evidence="2 3" key="1">
    <citation type="submission" date="2020-02" db="EMBL/GenBank/DDBJ databases">
        <authorList>
            <person name="Zheng R.K."/>
            <person name="Sun C.M."/>
        </authorList>
    </citation>
    <scope>NUCLEOTIDE SEQUENCE [LARGE SCALE GENOMIC DNA]</scope>
    <source>
        <strain evidence="3">zrk23</strain>
    </source>
</reference>
<feature type="chain" id="PRO_5026073570" description="Lipocalin-like domain-containing protein" evidence="1">
    <location>
        <begin position="17"/>
        <end position="148"/>
    </location>
</feature>
<dbReference type="PROSITE" id="PS51257">
    <property type="entry name" value="PROKAR_LIPOPROTEIN"/>
    <property type="match status" value="1"/>
</dbReference>
<evidence type="ECO:0000313" key="3">
    <source>
        <dbReference type="Proteomes" id="UP000501568"/>
    </source>
</evidence>
<organism evidence="2 3">
    <name type="scientific">Stakelama tenebrarum</name>
    <dbReference type="NCBI Taxonomy" id="2711215"/>
    <lineage>
        <taxon>Bacteria</taxon>
        <taxon>Pseudomonadati</taxon>
        <taxon>Pseudomonadota</taxon>
        <taxon>Alphaproteobacteria</taxon>
        <taxon>Sphingomonadales</taxon>
        <taxon>Sphingomonadaceae</taxon>
        <taxon>Stakelama</taxon>
    </lineage>
</organism>
<feature type="signal peptide" evidence="1">
    <location>
        <begin position="1"/>
        <end position="16"/>
    </location>
</feature>
<sequence length="148" mass="15477">MLVRTLSIALPAIALAACSAGETEADTSNVAVPGVAEATPAAAPADAPAEATLESWIVGTWSFDEICGSSDFAVVYHADGAVDNGGQVGQWALEGNRLTETVTREYDLETGNLTALDTPLTRSYTIVRRDAGHGVIRFNGDDIPILRC</sequence>
<dbReference type="Proteomes" id="UP000501568">
    <property type="component" value="Chromosome"/>
</dbReference>
<evidence type="ECO:0000256" key="1">
    <source>
        <dbReference type="SAM" id="SignalP"/>
    </source>
</evidence>
<name>A0A6G6YAM2_9SPHN</name>
<gene>
    <name evidence="2" type="ORF">G5C33_18740</name>
</gene>
<keyword evidence="1" id="KW-0732">Signal</keyword>
<keyword evidence="3" id="KW-1185">Reference proteome</keyword>
<dbReference type="KEGG" id="spzr:G5C33_18740"/>
<accession>A0A6G6YAM2</accession>
<dbReference type="EMBL" id="CP049109">
    <property type="protein sequence ID" value="QIG81623.1"/>
    <property type="molecule type" value="Genomic_DNA"/>
</dbReference>
<proteinExistence type="predicted"/>
<evidence type="ECO:0000313" key="2">
    <source>
        <dbReference type="EMBL" id="QIG81623.1"/>
    </source>
</evidence>
<evidence type="ECO:0008006" key="4">
    <source>
        <dbReference type="Google" id="ProtNLM"/>
    </source>
</evidence>
<dbReference type="AlphaFoldDB" id="A0A6G6YAM2"/>
<protein>
    <recommendedName>
        <fullName evidence="4">Lipocalin-like domain-containing protein</fullName>
    </recommendedName>
</protein>